<dbReference type="Proteomes" id="UP001430953">
    <property type="component" value="Unassembled WGS sequence"/>
</dbReference>
<comment type="caution">
    <text evidence="2">The sequence shown here is derived from an EMBL/GenBank/DDBJ whole genome shotgun (WGS) entry which is preliminary data.</text>
</comment>
<feature type="region of interest" description="Disordered" evidence="1">
    <location>
        <begin position="17"/>
        <end position="44"/>
    </location>
</feature>
<feature type="compositionally biased region" description="Basic residues" evidence="1">
    <location>
        <begin position="18"/>
        <end position="31"/>
    </location>
</feature>
<feature type="compositionally biased region" description="Basic and acidic residues" evidence="1">
    <location>
        <begin position="32"/>
        <end position="44"/>
    </location>
</feature>
<evidence type="ECO:0000256" key="1">
    <source>
        <dbReference type="SAM" id="MobiDB-lite"/>
    </source>
</evidence>
<protein>
    <submittedName>
        <fullName evidence="2">Uncharacterized protein</fullName>
    </submittedName>
</protein>
<dbReference type="AlphaFoldDB" id="A0AAW2GGK3"/>
<organism evidence="2 3">
    <name type="scientific">Cardiocondyla obscurior</name>
    <dbReference type="NCBI Taxonomy" id="286306"/>
    <lineage>
        <taxon>Eukaryota</taxon>
        <taxon>Metazoa</taxon>
        <taxon>Ecdysozoa</taxon>
        <taxon>Arthropoda</taxon>
        <taxon>Hexapoda</taxon>
        <taxon>Insecta</taxon>
        <taxon>Pterygota</taxon>
        <taxon>Neoptera</taxon>
        <taxon>Endopterygota</taxon>
        <taxon>Hymenoptera</taxon>
        <taxon>Apocrita</taxon>
        <taxon>Aculeata</taxon>
        <taxon>Formicoidea</taxon>
        <taxon>Formicidae</taxon>
        <taxon>Myrmicinae</taxon>
        <taxon>Cardiocondyla</taxon>
    </lineage>
</organism>
<sequence>MCERSCVNVRTKKIECKRQKKKRRGNKTRKQLGKENDKRKSRKVNEETTYQNYCTNIDFVLSKKKKKHNGLVNRSSNIKEIVLFVRKLRKRLKCYYVALISQIGHSLRDVKILYLILFFSLNNFSYEICTERKNQLFILHSL</sequence>
<name>A0AAW2GGK3_9HYME</name>
<reference evidence="2 3" key="1">
    <citation type="submission" date="2023-03" db="EMBL/GenBank/DDBJ databases">
        <title>High recombination rates correlate with genetic variation in Cardiocondyla obscurior ants.</title>
        <authorList>
            <person name="Errbii M."/>
        </authorList>
    </citation>
    <scope>NUCLEOTIDE SEQUENCE [LARGE SCALE GENOMIC DNA]</scope>
    <source>
        <strain evidence="2">Alpha-2009</strain>
        <tissue evidence="2">Whole body</tissue>
    </source>
</reference>
<gene>
    <name evidence="2" type="ORF">PUN28_005559</name>
</gene>
<evidence type="ECO:0000313" key="3">
    <source>
        <dbReference type="Proteomes" id="UP001430953"/>
    </source>
</evidence>
<dbReference type="EMBL" id="JADYXP020000004">
    <property type="protein sequence ID" value="KAL0127341.1"/>
    <property type="molecule type" value="Genomic_DNA"/>
</dbReference>
<keyword evidence="3" id="KW-1185">Reference proteome</keyword>
<accession>A0AAW2GGK3</accession>
<proteinExistence type="predicted"/>
<evidence type="ECO:0000313" key="2">
    <source>
        <dbReference type="EMBL" id="KAL0127341.1"/>
    </source>
</evidence>